<reference evidence="2 3" key="1">
    <citation type="journal article" date="2011" name="Science">
        <title>Drosophila microbiome modulates host developmental and metabolic homeostasis via insulin signaling.</title>
        <authorList>
            <person name="Shin S.C."/>
            <person name="Kim S.H."/>
            <person name="You H."/>
            <person name="Kim B."/>
            <person name="Kim A.C."/>
            <person name="Lee K.A."/>
            <person name="Yoon J.H."/>
            <person name="Ryu J.H."/>
            <person name="Lee W.J."/>
        </authorList>
    </citation>
    <scope>NUCLEOTIDE SEQUENCE [LARGE SCALE GENOMIC DNA]</scope>
    <source>
        <strain evidence="2 3">DM001</strain>
    </source>
</reference>
<feature type="domain" description="DUF4422" evidence="1">
    <location>
        <begin position="11"/>
        <end position="239"/>
    </location>
</feature>
<organism evidence="2 3">
    <name type="scientific">Acetobacter pomorum DM001</name>
    <dbReference type="NCBI Taxonomy" id="945681"/>
    <lineage>
        <taxon>Bacteria</taxon>
        <taxon>Pseudomonadati</taxon>
        <taxon>Pseudomonadota</taxon>
        <taxon>Alphaproteobacteria</taxon>
        <taxon>Acetobacterales</taxon>
        <taxon>Acetobacteraceae</taxon>
        <taxon>Acetobacter</taxon>
    </lineage>
</organism>
<gene>
    <name evidence="2" type="ORF">APO_1363</name>
</gene>
<dbReference type="EMBL" id="AEUP01000026">
    <property type="protein sequence ID" value="EGE47730.1"/>
    <property type="molecule type" value="Genomic_DNA"/>
</dbReference>
<comment type="caution">
    <text evidence="2">The sequence shown here is derived from an EMBL/GenBank/DDBJ whole genome shotgun (WGS) entry which is preliminary data.</text>
</comment>
<protein>
    <recommendedName>
        <fullName evidence="1">DUF4422 domain-containing protein</fullName>
    </recommendedName>
</protein>
<evidence type="ECO:0000313" key="3">
    <source>
        <dbReference type="Proteomes" id="UP000018454"/>
    </source>
</evidence>
<name>F1YU63_9PROT</name>
<dbReference type="InterPro" id="IPR025536">
    <property type="entry name" value="DUF4422"/>
</dbReference>
<sequence>MLLEVIMKVTIYTACHDNFQNPIDNIYTPMLCGKKNKNIVTNFMGDDTGQNISDLNYCFCELTALYWMWKNDKTSDIVGLSHYRRFFAKKTYGNNLFYKTPSNPDEKIEREEIAAGNDFDYLMGDVDLVVSLKQDVGNVLHNYRLYHNIDDMFLVERMIQRLHPEYMDAYRFFMREECAIYRYNMFVGKKAVVDRYCEWLFSILLPLADLKFFNNYTDYQKRIFGFISERIMGVWLLHNRDKLLIEERPVVEFL</sequence>
<accession>F1YU63</accession>
<proteinExistence type="predicted"/>
<dbReference type="AlphaFoldDB" id="F1YU63"/>
<dbReference type="Pfam" id="PF14393">
    <property type="entry name" value="DUF4422"/>
    <property type="match status" value="1"/>
</dbReference>
<evidence type="ECO:0000313" key="2">
    <source>
        <dbReference type="EMBL" id="EGE47730.1"/>
    </source>
</evidence>
<evidence type="ECO:0000259" key="1">
    <source>
        <dbReference type="Pfam" id="PF14393"/>
    </source>
</evidence>
<dbReference type="Proteomes" id="UP000018454">
    <property type="component" value="Unassembled WGS sequence"/>
</dbReference>